<evidence type="ECO:0000256" key="2">
    <source>
        <dbReference type="ARBA" id="ARBA00022803"/>
    </source>
</evidence>
<dbReference type="Proteomes" id="UP000658514">
    <property type="component" value="Unassembled WGS sequence"/>
</dbReference>
<organism evidence="4 5">
    <name type="scientific">Calothrix parietina FACHB-288</name>
    <dbReference type="NCBI Taxonomy" id="2692896"/>
    <lineage>
        <taxon>Bacteria</taxon>
        <taxon>Bacillati</taxon>
        <taxon>Cyanobacteriota</taxon>
        <taxon>Cyanophyceae</taxon>
        <taxon>Nostocales</taxon>
        <taxon>Calotrichaceae</taxon>
        <taxon>Calothrix</taxon>
    </lineage>
</organism>
<proteinExistence type="predicted"/>
<keyword evidence="2 3" id="KW-0802">TPR repeat</keyword>
<name>A0ABR8AC12_9CYAN</name>
<sequence>MYLIGEVEMKGIKGLASLMVVFGLMVCAPKANAEKLPTNDLQPQFTQSTTDNDNLKAYIDEGFTLLEKDDYRGAIQAFNKAIRIAPNNPYAYLGRGFAYFSLKQYQEAKSDFDQTISLNSNIGYAYLFRGMSNYALGSKQQAISDLQTAANIFQKAGETELAQKSLDALERIRNA</sequence>
<dbReference type="Pfam" id="PF13414">
    <property type="entry name" value="TPR_11"/>
    <property type="match status" value="1"/>
</dbReference>
<gene>
    <name evidence="4" type="ORF">H6G24_18160</name>
</gene>
<comment type="caution">
    <text evidence="4">The sequence shown here is derived from an EMBL/GenBank/DDBJ whole genome shotgun (WGS) entry which is preliminary data.</text>
</comment>
<protein>
    <submittedName>
        <fullName evidence="4">Tetratricopeptide repeat protein</fullName>
    </submittedName>
</protein>
<keyword evidence="1" id="KW-0677">Repeat</keyword>
<accession>A0ABR8AC12</accession>
<dbReference type="InterPro" id="IPR011990">
    <property type="entry name" value="TPR-like_helical_dom_sf"/>
</dbReference>
<dbReference type="InterPro" id="IPR019734">
    <property type="entry name" value="TPR_rpt"/>
</dbReference>
<dbReference type="InterPro" id="IPR050498">
    <property type="entry name" value="Ycf3"/>
</dbReference>
<dbReference type="Gene3D" id="1.25.40.10">
    <property type="entry name" value="Tetratricopeptide repeat domain"/>
    <property type="match status" value="1"/>
</dbReference>
<feature type="repeat" description="TPR" evidence="3">
    <location>
        <begin position="55"/>
        <end position="88"/>
    </location>
</feature>
<keyword evidence="5" id="KW-1185">Reference proteome</keyword>
<dbReference type="PANTHER" id="PTHR44858">
    <property type="entry name" value="TETRATRICOPEPTIDE REPEAT PROTEIN 6"/>
    <property type="match status" value="1"/>
</dbReference>
<reference evidence="4 5" key="1">
    <citation type="journal article" date="2020" name="ISME J.">
        <title>Comparative genomics reveals insights into cyanobacterial evolution and habitat adaptation.</title>
        <authorList>
            <person name="Chen M.Y."/>
            <person name="Teng W.K."/>
            <person name="Zhao L."/>
            <person name="Hu C.X."/>
            <person name="Zhou Y.K."/>
            <person name="Han B.P."/>
            <person name="Song L.R."/>
            <person name="Shu W.S."/>
        </authorList>
    </citation>
    <scope>NUCLEOTIDE SEQUENCE [LARGE SCALE GENOMIC DNA]</scope>
    <source>
        <strain evidence="4 5">FACHB-288</strain>
    </source>
</reference>
<dbReference type="PROSITE" id="PS50293">
    <property type="entry name" value="TPR_REGION"/>
    <property type="match status" value="1"/>
</dbReference>
<evidence type="ECO:0000313" key="4">
    <source>
        <dbReference type="EMBL" id="MBD2197403.1"/>
    </source>
</evidence>
<evidence type="ECO:0000313" key="5">
    <source>
        <dbReference type="Proteomes" id="UP000658514"/>
    </source>
</evidence>
<feature type="repeat" description="TPR" evidence="3">
    <location>
        <begin position="89"/>
        <end position="122"/>
    </location>
</feature>
<evidence type="ECO:0000256" key="1">
    <source>
        <dbReference type="ARBA" id="ARBA00022737"/>
    </source>
</evidence>
<evidence type="ECO:0000256" key="3">
    <source>
        <dbReference type="PROSITE-ProRule" id="PRU00339"/>
    </source>
</evidence>
<dbReference type="SUPFAM" id="SSF48452">
    <property type="entry name" value="TPR-like"/>
    <property type="match status" value="1"/>
</dbReference>
<dbReference type="PANTHER" id="PTHR44858:SF1">
    <property type="entry name" value="UDP-N-ACETYLGLUCOSAMINE--PEPTIDE N-ACETYLGLUCOSAMINYLTRANSFERASE SPINDLY-RELATED"/>
    <property type="match status" value="1"/>
</dbReference>
<dbReference type="SMART" id="SM00028">
    <property type="entry name" value="TPR"/>
    <property type="match status" value="3"/>
</dbReference>
<dbReference type="EMBL" id="JACJQH010000028">
    <property type="protein sequence ID" value="MBD2197403.1"/>
    <property type="molecule type" value="Genomic_DNA"/>
</dbReference>
<dbReference type="PROSITE" id="PS50005">
    <property type="entry name" value="TPR"/>
    <property type="match status" value="2"/>
</dbReference>